<evidence type="ECO:0000313" key="1">
    <source>
        <dbReference type="EMBL" id="ACM49310.1"/>
    </source>
</evidence>
<dbReference type="Gene3D" id="3.90.170.10">
    <property type="entry name" value="Adenylosuccinate Synthetase, subunit A, domain 3"/>
    <property type="match status" value="1"/>
</dbReference>
<organism evidence="1 2">
    <name type="scientific">Anaplasma marginale (strain Florida)</name>
    <dbReference type="NCBI Taxonomy" id="320483"/>
    <lineage>
        <taxon>Bacteria</taxon>
        <taxon>Pseudomonadati</taxon>
        <taxon>Pseudomonadota</taxon>
        <taxon>Alphaproteobacteria</taxon>
        <taxon>Rickettsiales</taxon>
        <taxon>Anaplasmataceae</taxon>
        <taxon>Anaplasma</taxon>
    </lineage>
</organism>
<dbReference type="GO" id="GO:0044208">
    <property type="term" value="P:'de novo' AMP biosynthetic process"/>
    <property type="evidence" value="ECO:0007669"/>
    <property type="project" value="TreeGrafter"/>
</dbReference>
<dbReference type="GO" id="GO:0004019">
    <property type="term" value="F:adenylosuccinate synthase activity"/>
    <property type="evidence" value="ECO:0007669"/>
    <property type="project" value="UniProtKB-EC"/>
</dbReference>
<dbReference type="STRING" id="320483.AMF_450"/>
<dbReference type="eggNOG" id="COG0104">
    <property type="taxonomic scope" value="Bacteria"/>
</dbReference>
<dbReference type="SUPFAM" id="SSF52540">
    <property type="entry name" value="P-loop containing nucleoside triphosphate hydrolases"/>
    <property type="match status" value="1"/>
</dbReference>
<dbReference type="HOGENOM" id="CLU_2731141_0_0_5"/>
<protein>
    <submittedName>
        <fullName evidence="1">Adenylosuccinate synthetase (PurA)</fullName>
        <ecNumber evidence="1">6.3.4.4</ecNumber>
    </submittedName>
</protein>
<gene>
    <name evidence="1" type="primary">purA</name>
    <name evidence="1" type="ordered locus">AMF_450</name>
</gene>
<reference evidence="1 2" key="1">
    <citation type="journal article" date="2009" name="BMC Genomics">
        <title>Conservation in the face of diversity: multistrain analysis of an intracellular bacterium.</title>
        <authorList>
            <person name="Dark M.J."/>
            <person name="Herndon D.R."/>
            <person name="Kappmeyer L.S."/>
            <person name="Gonzales M.P."/>
            <person name="Nordeen E."/>
            <person name="Palmer G.H."/>
            <person name="Knowles D.P. Jr."/>
            <person name="Brayton K.A."/>
        </authorList>
    </citation>
    <scope>NUCLEOTIDE SEQUENCE [LARGE SCALE GENOMIC DNA]</scope>
    <source>
        <strain evidence="1 2">Florida</strain>
    </source>
</reference>
<dbReference type="PATRIC" id="fig|320483.3.peg.528"/>
<dbReference type="InterPro" id="IPR027417">
    <property type="entry name" value="P-loop_NTPase"/>
</dbReference>
<dbReference type="KEGG" id="amf:AMF_450"/>
<dbReference type="InterPro" id="IPR001114">
    <property type="entry name" value="Adenylosuccinate_synthetase"/>
</dbReference>
<dbReference type="AlphaFoldDB" id="B9KIJ8"/>
<proteinExistence type="predicted"/>
<dbReference type="GO" id="GO:0046040">
    <property type="term" value="P:IMP metabolic process"/>
    <property type="evidence" value="ECO:0007669"/>
    <property type="project" value="TreeGrafter"/>
</dbReference>
<dbReference type="Proteomes" id="UP000007307">
    <property type="component" value="Chromosome"/>
</dbReference>
<dbReference type="PANTHER" id="PTHR11846">
    <property type="entry name" value="ADENYLOSUCCINATE SYNTHETASE"/>
    <property type="match status" value="1"/>
</dbReference>
<dbReference type="Pfam" id="PF00709">
    <property type="entry name" value="Adenylsucc_synt"/>
    <property type="match status" value="1"/>
</dbReference>
<dbReference type="GO" id="GO:0005737">
    <property type="term" value="C:cytoplasm"/>
    <property type="evidence" value="ECO:0007669"/>
    <property type="project" value="TreeGrafter"/>
</dbReference>
<dbReference type="EC" id="6.3.4.4" evidence="1"/>
<dbReference type="InterPro" id="IPR042111">
    <property type="entry name" value="Adenylosuccinate_synth_dom3"/>
</dbReference>
<keyword evidence="1" id="KW-0436">Ligase</keyword>
<dbReference type="PANTHER" id="PTHR11846:SF0">
    <property type="entry name" value="ADENYLOSUCCINATE SYNTHETASE"/>
    <property type="match status" value="1"/>
</dbReference>
<keyword evidence="2" id="KW-1185">Reference proteome</keyword>
<evidence type="ECO:0000313" key="2">
    <source>
        <dbReference type="Proteomes" id="UP000007307"/>
    </source>
</evidence>
<dbReference type="EMBL" id="CP001079">
    <property type="protein sequence ID" value="ACM49310.1"/>
    <property type="molecule type" value="Genomic_DNA"/>
</dbReference>
<sequence>MNIKLPHIQNRLEPVYETLPGWRTSTLGAVSRSDLPENAVSYISRLEELVGVPVSLVSTGPERNHIVPMNP</sequence>
<dbReference type="GO" id="GO:0000166">
    <property type="term" value="F:nucleotide binding"/>
    <property type="evidence" value="ECO:0007669"/>
    <property type="project" value="InterPro"/>
</dbReference>
<accession>B9KIJ8</accession>
<name>B9KIJ8_ANAMF</name>